<dbReference type="Pfam" id="PF18199">
    <property type="entry name" value="Dynein_C"/>
    <property type="match status" value="1"/>
</dbReference>
<dbReference type="EMBL" id="KK100420">
    <property type="protein sequence ID" value="KIZ06061.1"/>
    <property type="molecule type" value="Genomic_DNA"/>
</dbReference>
<keyword evidence="6" id="KW-0970">Cilium biogenesis/degradation</keyword>
<dbReference type="GO" id="GO:0005524">
    <property type="term" value="F:ATP binding"/>
    <property type="evidence" value="ECO:0007669"/>
    <property type="project" value="UniProtKB-KW"/>
</dbReference>
<dbReference type="GO" id="GO:0005874">
    <property type="term" value="C:microtubule"/>
    <property type="evidence" value="ECO:0007669"/>
    <property type="project" value="UniProtKB-KW"/>
</dbReference>
<evidence type="ECO:0000256" key="3">
    <source>
        <dbReference type="ARBA" id="ARBA00022490"/>
    </source>
</evidence>
<evidence type="ECO:0000256" key="2">
    <source>
        <dbReference type="ARBA" id="ARBA00004245"/>
    </source>
</evidence>
<dbReference type="InterPro" id="IPR004273">
    <property type="entry name" value="Dynein_heavy_D6_P-loop"/>
</dbReference>
<accession>A0A0D2NNJ5</accession>
<dbReference type="Gene3D" id="3.40.50.300">
    <property type="entry name" value="P-loop containing nucleotide triphosphate hydrolases"/>
    <property type="match status" value="1"/>
</dbReference>
<evidence type="ECO:0000313" key="17">
    <source>
        <dbReference type="EMBL" id="KIZ06061.1"/>
    </source>
</evidence>
<keyword evidence="18" id="KW-1185">Reference proteome</keyword>
<dbReference type="GO" id="GO:0051959">
    <property type="term" value="F:dynein light intermediate chain binding"/>
    <property type="evidence" value="ECO:0007669"/>
    <property type="project" value="InterPro"/>
</dbReference>
<keyword evidence="7" id="KW-0067">ATP-binding</keyword>
<evidence type="ECO:0000256" key="11">
    <source>
        <dbReference type="ARBA" id="ARBA00023175"/>
    </source>
</evidence>
<name>A0A0D2NNJ5_9CHLO</name>
<dbReference type="PANTHER" id="PTHR22878:SF73">
    <property type="entry name" value="DYNEIN AXONEMAL HEAVY CHAIN 1"/>
    <property type="match status" value="1"/>
</dbReference>
<dbReference type="InterPro" id="IPR042219">
    <property type="entry name" value="AAA_lid_11_sf"/>
</dbReference>
<evidence type="ECO:0000256" key="8">
    <source>
        <dbReference type="ARBA" id="ARBA00023017"/>
    </source>
</evidence>
<dbReference type="FunFam" id="1.10.8.1220:FF:000001">
    <property type="entry name" value="Dynein axonemal heavy chain 5"/>
    <property type="match status" value="1"/>
</dbReference>
<evidence type="ECO:0000256" key="12">
    <source>
        <dbReference type="ARBA" id="ARBA00023212"/>
    </source>
</evidence>
<dbReference type="Gene3D" id="3.10.490.20">
    <property type="match status" value="1"/>
</dbReference>
<keyword evidence="3" id="KW-0963">Cytoplasm</keyword>
<keyword evidence="4" id="KW-0493">Microtubule</keyword>
<keyword evidence="9" id="KW-0175">Coiled coil</keyword>
<dbReference type="GO" id="GO:0008569">
    <property type="term" value="F:minus-end-directed microtubule motor activity"/>
    <property type="evidence" value="ECO:0007669"/>
    <property type="project" value="InterPro"/>
</dbReference>
<keyword evidence="8" id="KW-0243">Dynein</keyword>
<protein>
    <submittedName>
        <fullName evidence="17">Dynein heavy chain 1, axonemal</fullName>
    </submittedName>
</protein>
<dbReference type="GO" id="GO:0045505">
    <property type="term" value="F:dynein intermediate chain binding"/>
    <property type="evidence" value="ECO:0007669"/>
    <property type="project" value="InterPro"/>
</dbReference>
<dbReference type="FunFam" id="3.40.50.300:FF:000362">
    <property type="entry name" value="Dynein, axonemal, heavy chain 6"/>
    <property type="match status" value="1"/>
</dbReference>
<dbReference type="AlphaFoldDB" id="A0A0D2NNJ5"/>
<dbReference type="Pfam" id="PF03028">
    <property type="entry name" value="Dynein_heavy"/>
    <property type="match status" value="1"/>
</dbReference>
<evidence type="ECO:0000259" key="14">
    <source>
        <dbReference type="Pfam" id="PF03028"/>
    </source>
</evidence>
<evidence type="ECO:0000256" key="6">
    <source>
        <dbReference type="ARBA" id="ARBA00022794"/>
    </source>
</evidence>
<dbReference type="Gene3D" id="1.10.8.1220">
    <property type="match status" value="1"/>
</dbReference>
<dbReference type="InterPro" id="IPR041228">
    <property type="entry name" value="Dynein_C"/>
</dbReference>
<dbReference type="Proteomes" id="UP000054498">
    <property type="component" value="Unassembled WGS sequence"/>
</dbReference>
<dbReference type="GO" id="GO:0060271">
    <property type="term" value="P:cilium assembly"/>
    <property type="evidence" value="ECO:0007669"/>
    <property type="project" value="UniProtKB-ARBA"/>
</dbReference>
<reference evidence="17 18" key="1">
    <citation type="journal article" date="2013" name="BMC Genomics">
        <title>Reconstruction of the lipid metabolism for the microalga Monoraphidium neglectum from its genome sequence reveals characteristics suitable for biofuel production.</title>
        <authorList>
            <person name="Bogen C."/>
            <person name="Al-Dilaimi A."/>
            <person name="Albersmeier A."/>
            <person name="Wichmann J."/>
            <person name="Grundmann M."/>
            <person name="Rupp O."/>
            <person name="Lauersen K.J."/>
            <person name="Blifernez-Klassen O."/>
            <person name="Kalinowski J."/>
            <person name="Goesmann A."/>
            <person name="Mussgnug J.H."/>
            <person name="Kruse O."/>
        </authorList>
    </citation>
    <scope>NUCLEOTIDE SEQUENCE [LARGE SCALE GENOMIC DNA]</scope>
    <source>
        <strain evidence="17 18">SAG 48.87</strain>
    </source>
</reference>
<keyword evidence="5" id="KW-0547">Nucleotide-binding</keyword>
<dbReference type="GeneID" id="25734770"/>
<evidence type="ECO:0000256" key="7">
    <source>
        <dbReference type="ARBA" id="ARBA00022840"/>
    </source>
</evidence>
<dbReference type="Gene3D" id="1.10.8.720">
    <property type="entry name" value="Region D6 of dynein motor"/>
    <property type="match status" value="1"/>
</dbReference>
<evidence type="ECO:0000256" key="5">
    <source>
        <dbReference type="ARBA" id="ARBA00022741"/>
    </source>
</evidence>
<dbReference type="GO" id="GO:0005929">
    <property type="term" value="C:cilium"/>
    <property type="evidence" value="ECO:0007669"/>
    <property type="project" value="UniProtKB-SubCell"/>
</dbReference>
<feature type="domain" description="Dynein heavy chain AAA lid" evidence="15">
    <location>
        <begin position="421"/>
        <end position="552"/>
    </location>
</feature>
<dbReference type="InterPro" id="IPR043160">
    <property type="entry name" value="Dynein_C_barrel"/>
</dbReference>
<keyword evidence="13" id="KW-0966">Cell projection</keyword>
<dbReference type="GO" id="GO:0030286">
    <property type="term" value="C:dynein complex"/>
    <property type="evidence" value="ECO:0007669"/>
    <property type="project" value="UniProtKB-KW"/>
</dbReference>
<dbReference type="InterPro" id="IPR027417">
    <property type="entry name" value="P-loop_NTPase"/>
</dbReference>
<dbReference type="KEGG" id="mng:MNEG_1892"/>
<dbReference type="STRING" id="145388.A0A0D2NNJ5"/>
<evidence type="ECO:0000256" key="4">
    <source>
        <dbReference type="ARBA" id="ARBA00022701"/>
    </source>
</evidence>
<keyword evidence="12" id="KW-0206">Cytoskeleton</keyword>
<dbReference type="OrthoDB" id="447173at2759"/>
<organism evidence="17 18">
    <name type="scientific">Monoraphidium neglectum</name>
    <dbReference type="NCBI Taxonomy" id="145388"/>
    <lineage>
        <taxon>Eukaryota</taxon>
        <taxon>Viridiplantae</taxon>
        <taxon>Chlorophyta</taxon>
        <taxon>core chlorophytes</taxon>
        <taxon>Chlorophyceae</taxon>
        <taxon>CS clade</taxon>
        <taxon>Sphaeropleales</taxon>
        <taxon>Selenastraceae</taxon>
        <taxon>Monoraphidium</taxon>
    </lineage>
</organism>
<dbReference type="Pfam" id="PF18198">
    <property type="entry name" value="AAA_lid_11"/>
    <property type="match status" value="1"/>
</dbReference>
<gene>
    <name evidence="17" type="ORF">MNEG_1892</name>
</gene>
<feature type="domain" description="Dynein heavy chain region D6 P-loop" evidence="14">
    <location>
        <begin position="276"/>
        <end position="388"/>
    </location>
</feature>
<evidence type="ECO:0000256" key="13">
    <source>
        <dbReference type="ARBA" id="ARBA00023273"/>
    </source>
</evidence>
<evidence type="ECO:0000259" key="16">
    <source>
        <dbReference type="Pfam" id="PF18199"/>
    </source>
</evidence>
<sequence>MVRAQGVWCGGEVTSNEVAARMAEAEATERDIDAAREGYRPVARRGALLFFAISELAGVDPMYQYSLGWFRALFVRGMEETPKADSVDARGAALNEAFTFSLFENVCRSLFERHKLMFSFMLAVKVMQQQGRIDAKDWRFLLAGPTAAPARTPGAGAAEAPPPPPANPGAGWLTNKSWGEVLALDALPAFSGFAQHVAECEEHYHALFDSAQAHEHPLAEPFASRLSSYQRLLALRCLRPDKVLAGARLFVGEVLGRRFVEPPPFDLATCFRESGPATPLVFVLSPGADPMADLLALAEEMKFSKKFEKVSLGQGQGPKAERLLAAGMERGLWVCLQNCHLAVSWLPTLERIVEGIQPDKVHKDFRLWLTSAPSPAFPASILQEGVKMSLEPPAGLKANLLRQYNRFSEQYLAGSSRPLEWRRLLFGMCLFHAVVQDRRKFGPLGWNIRYDFTDGDLSVSLAQMREFLEEAKDQVPYKVLRFLFTEINYGGRVTDAQDRRLINALVLEEGYAFSPGGTYATPGCETVKEFVEHISSYPLAPSPDIFGLHDNADITCEQAESYGMLGSLLALQPRASGGGGGESQEDAIARIANGILETLPASFDLDAVAAAYPTSHAESMNTVLLQECIRYNALLEVVRGSLQQALKALRGLVVMSPDLEAVAYSLYDNQVPEAWAAKAYPSLKPLAAWVADLLERLRFIGGWVAQGRPAVYWISGFFFPQAFLTGMLQNFARRHGHPIDAVAFEHLVMDFGPPGGQWEAPEDGCYVRGLFLEGARWDAEAHALAESRPKELYTQMPVLWLRPRHTRGATAAAANATAAAPAPAAAARGYECPLYKTVQRAGTVSTTGHSTNFVMSVDLDGGGRPAGHWVARGVALFAALPF</sequence>
<dbReference type="FunFam" id="3.10.490.20:FF:000005">
    <property type="entry name" value="Dynein axonemal heavy chain 6"/>
    <property type="match status" value="1"/>
</dbReference>
<proteinExistence type="predicted"/>
<feature type="domain" description="Dynein heavy chain C-terminal" evidence="16">
    <location>
        <begin position="559"/>
        <end position="877"/>
    </location>
</feature>
<evidence type="ECO:0000259" key="15">
    <source>
        <dbReference type="Pfam" id="PF18198"/>
    </source>
</evidence>
<dbReference type="RefSeq" id="XP_013905080.1">
    <property type="nucleotide sequence ID" value="XM_014049626.1"/>
</dbReference>
<keyword evidence="11" id="KW-0505">Motor protein</keyword>
<comment type="subcellular location">
    <subcellularLocation>
        <location evidence="1">Cell projection</location>
        <location evidence="1">Cilium</location>
    </subcellularLocation>
    <subcellularLocation>
        <location evidence="2">Cytoplasm</location>
        <location evidence="2">Cytoskeleton</location>
    </subcellularLocation>
</comment>
<dbReference type="Gene3D" id="1.20.1270.280">
    <property type="match status" value="1"/>
</dbReference>
<evidence type="ECO:0000256" key="10">
    <source>
        <dbReference type="ARBA" id="ARBA00023069"/>
    </source>
</evidence>
<dbReference type="FunFam" id="1.20.1270.280:FF:000001">
    <property type="entry name" value="dynein heavy chain 7, axonemal"/>
    <property type="match status" value="1"/>
</dbReference>
<evidence type="ECO:0000256" key="1">
    <source>
        <dbReference type="ARBA" id="ARBA00004138"/>
    </source>
</evidence>
<dbReference type="InterPro" id="IPR041658">
    <property type="entry name" value="AAA_lid_11"/>
</dbReference>
<dbReference type="GO" id="GO:0007018">
    <property type="term" value="P:microtubule-based movement"/>
    <property type="evidence" value="ECO:0007669"/>
    <property type="project" value="InterPro"/>
</dbReference>
<dbReference type="PANTHER" id="PTHR22878">
    <property type="entry name" value="DYNEIN HEAVY CHAIN 6, AXONEMAL-LIKE-RELATED"/>
    <property type="match status" value="1"/>
</dbReference>
<keyword evidence="10" id="KW-0969">Cilium</keyword>
<dbReference type="InterPro" id="IPR026983">
    <property type="entry name" value="DHC"/>
</dbReference>
<evidence type="ECO:0000256" key="9">
    <source>
        <dbReference type="ARBA" id="ARBA00023054"/>
    </source>
</evidence>
<evidence type="ECO:0000313" key="18">
    <source>
        <dbReference type="Proteomes" id="UP000054498"/>
    </source>
</evidence>